<dbReference type="PANTHER" id="PTHR35842">
    <property type="entry name" value="SI:CH211-67E16.11"/>
    <property type="match status" value="1"/>
</dbReference>
<proteinExistence type="predicted"/>
<comment type="caution">
    <text evidence="2">The sequence shown here is derived from an EMBL/GenBank/DDBJ whole genome shotgun (WGS) entry which is preliminary data.</text>
</comment>
<evidence type="ECO:0000256" key="1">
    <source>
        <dbReference type="SAM" id="SignalP"/>
    </source>
</evidence>
<gene>
    <name evidence="2" type="ORF">O3P69_005200</name>
</gene>
<dbReference type="AlphaFoldDB" id="A0AAW0UCT4"/>
<evidence type="ECO:0000313" key="3">
    <source>
        <dbReference type="Proteomes" id="UP001487740"/>
    </source>
</evidence>
<evidence type="ECO:0000313" key="2">
    <source>
        <dbReference type="EMBL" id="KAK8397038.1"/>
    </source>
</evidence>
<protein>
    <submittedName>
        <fullName evidence="2">Uncharacterized protein</fullName>
    </submittedName>
</protein>
<dbReference type="PANTHER" id="PTHR35842:SF1">
    <property type="entry name" value="SI:CH211-67E16.11"/>
    <property type="match status" value="1"/>
</dbReference>
<keyword evidence="3" id="KW-1185">Reference proteome</keyword>
<accession>A0AAW0UCT4</accession>
<dbReference type="Proteomes" id="UP001487740">
    <property type="component" value="Unassembled WGS sequence"/>
</dbReference>
<keyword evidence="1" id="KW-0732">Signal</keyword>
<sequence>MRQAWVVVVVVVAAVSGGAAVLANHDLPQQEAVQPRAARVSPRPVQDKGPMNARTAGWVAAAYGVLQALTCETQRWTTERECRAAQRVPRRKMQVWATPAGRGRFVARLPDGSLARRGGHGGVVMLDPFPTASWGHPLLLLLVADNTSLAHCTRTAGHWLEPGDCLRVAVKERCHNLLRRRGSRKNYERRCEIRLPPLVMLEEGDEERLTRAEATGPSPPAAPPAISKVPLNDTYLVCDPLGINKKGCTGPHDTVHTRCRLFEVCDQALVLSGGWTPDLSPLSSAATVDAAYKLLRRYGFHKGNIKIFYANGATRDQYPAEGHTVFPSSFKLAFRYHLRSLCATPLCTDSLVVYLTGPSLHDGTLLLWDEDRNGLMRAGEVYSPKELLKDLRNCAARQVTVLVDTSYGGEIVNAFASSRDHHNVQVYAAAGSGEYSWGHEFSSHWLHYNHLDSCTARVHQVSRSAVRHSTPLEYDGSGGALRRNIFGAPCNVTPPYTWRELHRRYLGCQNIPTALWLHALPHHFSQLSPADITDDYHIPTGTSSSH</sequence>
<feature type="signal peptide" evidence="1">
    <location>
        <begin position="1"/>
        <end position="20"/>
    </location>
</feature>
<dbReference type="EMBL" id="JARAKH010000015">
    <property type="protein sequence ID" value="KAK8397038.1"/>
    <property type="molecule type" value="Genomic_DNA"/>
</dbReference>
<organism evidence="2 3">
    <name type="scientific">Scylla paramamosain</name>
    <name type="common">Mud crab</name>
    <dbReference type="NCBI Taxonomy" id="85552"/>
    <lineage>
        <taxon>Eukaryota</taxon>
        <taxon>Metazoa</taxon>
        <taxon>Ecdysozoa</taxon>
        <taxon>Arthropoda</taxon>
        <taxon>Crustacea</taxon>
        <taxon>Multicrustacea</taxon>
        <taxon>Malacostraca</taxon>
        <taxon>Eumalacostraca</taxon>
        <taxon>Eucarida</taxon>
        <taxon>Decapoda</taxon>
        <taxon>Pleocyemata</taxon>
        <taxon>Brachyura</taxon>
        <taxon>Eubrachyura</taxon>
        <taxon>Portunoidea</taxon>
        <taxon>Portunidae</taxon>
        <taxon>Portuninae</taxon>
        <taxon>Scylla</taxon>
    </lineage>
</organism>
<feature type="chain" id="PRO_5043979427" evidence="1">
    <location>
        <begin position="21"/>
        <end position="546"/>
    </location>
</feature>
<reference evidence="2 3" key="1">
    <citation type="submission" date="2023-03" db="EMBL/GenBank/DDBJ databases">
        <title>High-quality genome of Scylla paramamosain provides insights in environmental adaptation.</title>
        <authorList>
            <person name="Zhang L."/>
        </authorList>
    </citation>
    <scope>NUCLEOTIDE SEQUENCE [LARGE SCALE GENOMIC DNA]</scope>
    <source>
        <strain evidence="2">LZ_2023a</strain>
        <tissue evidence="2">Muscle</tissue>
    </source>
</reference>
<name>A0AAW0UCT4_SCYPA</name>